<comment type="subcellular location">
    <subcellularLocation>
        <location evidence="1">Endoplasmic reticulum membrane</location>
        <topology evidence="1">Single-pass type IV membrane protein</topology>
    </subcellularLocation>
</comment>
<dbReference type="PROSITE" id="PS00636">
    <property type="entry name" value="DNAJ_1"/>
    <property type="match status" value="1"/>
</dbReference>
<evidence type="ECO:0000256" key="4">
    <source>
        <dbReference type="ARBA" id="ARBA00035002"/>
    </source>
</evidence>
<dbReference type="PANTHER" id="PTHR44303:SF2">
    <property type="entry name" value="DNAJ HOMOLOG SUBFAMILY C MEMBER 16"/>
    <property type="match status" value="1"/>
</dbReference>
<accession>A0A9P0HN34</accession>
<gene>
    <name evidence="9" type="ORF">NEZAVI_LOCUS13378</name>
</gene>
<dbReference type="InterPro" id="IPR036869">
    <property type="entry name" value="J_dom_sf"/>
</dbReference>
<dbReference type="Pfam" id="PF00226">
    <property type="entry name" value="DnaJ"/>
    <property type="match status" value="1"/>
</dbReference>
<evidence type="ECO:0000256" key="1">
    <source>
        <dbReference type="ARBA" id="ARBA00004163"/>
    </source>
</evidence>
<feature type="transmembrane region" description="Helical" evidence="6">
    <location>
        <begin position="523"/>
        <end position="546"/>
    </location>
</feature>
<keyword evidence="3" id="KW-0072">Autophagy</keyword>
<proteinExistence type="predicted"/>
<dbReference type="PRINTS" id="PR00625">
    <property type="entry name" value="JDOMAIN"/>
</dbReference>
<evidence type="ECO:0000313" key="9">
    <source>
        <dbReference type="EMBL" id="CAH1405091.1"/>
    </source>
</evidence>
<dbReference type="Gene3D" id="1.10.287.110">
    <property type="entry name" value="DnaJ domain"/>
    <property type="match status" value="1"/>
</dbReference>
<dbReference type="EMBL" id="OV725082">
    <property type="protein sequence ID" value="CAH1405091.1"/>
    <property type="molecule type" value="Genomic_DNA"/>
</dbReference>
<dbReference type="InterPro" id="IPR013766">
    <property type="entry name" value="Thioredoxin_domain"/>
</dbReference>
<evidence type="ECO:0000313" key="10">
    <source>
        <dbReference type="Proteomes" id="UP001152798"/>
    </source>
</evidence>
<keyword evidence="6" id="KW-0812">Transmembrane</keyword>
<dbReference type="GO" id="GO:0006914">
    <property type="term" value="P:autophagy"/>
    <property type="evidence" value="ECO:0007669"/>
    <property type="project" value="UniProtKB-KW"/>
</dbReference>
<evidence type="ECO:0000256" key="5">
    <source>
        <dbReference type="ARBA" id="ARBA00035043"/>
    </source>
</evidence>
<dbReference type="CDD" id="cd06257">
    <property type="entry name" value="DnaJ"/>
    <property type="match status" value="1"/>
</dbReference>
<dbReference type="InterPro" id="IPR052448">
    <property type="entry name" value="DnaJ_C16_autophagy_reg"/>
</dbReference>
<dbReference type="AlphaFoldDB" id="A0A9P0HN34"/>
<sequence length="776" mass="89940">MIWIYQIITVLYFITFVLGISYDPYKILGVFRTATIPEIKRAYKQLAKEWHPDKNDDPSAPDKFMEITQAYELLTDPDRKKKYDKYGRVNDEPRPRADFEKKHYETFDEVLGAFRFKFNDRDITIFHKLTVSSRAYENVLIPKSFRKPYLVLFYSDWCFACLQVEPVWRRIMEELDPIGVGLATIHAENEKPLARRVGVSSLPYLMLLSDGRLSSYRESLYSVQKIVEFVRYRMPYRLVPVITDDGLDSFLNGWNDNKVRALVFQRTESLRLRYLTTAFYHRERVAFGFVPPGIKTEGIRSKYQVSSEQDALLVFNENTERPVASVSMSDIPVPTMHDVIKSNNYLLLPRLSSQTLLDDLCPSGLPWSRRKLCVVLVCGETSSHEPHRQSLRRFALESRYSKERVRFMYVYQERQPHFISALTSGKDSPTEPLLHVAILCRRDVSHVKYEWIAGDETWQSYNSTKHHLELAIDRVLHTSQALPNEAVIGELIDEQTQGIVARVITKILHAIDYLQENVSKEHVLPVLSVIGTVAFICIAAYSMSYLMKLEEKRVKESYGSSGFGGKNINGYQPQLKIHEMRAETYNGLVRLLRPGCRTILLIVDNQSIAKLLPSFHKYVWPYRKNKTLMFATLNLDKRGRSWYTEILSQSLLEPRELTINPKNCVGTVLSLNGLRKYFCMYHAKHPEGASKKANARMKRIMNRQSGSSASFIGFEDTTSESDLSDIEQGHRQENGKTDEVIYVEHLLDGLPNWLDRLFEGMTHRYFLNYWPDFGSK</sequence>
<keyword evidence="10" id="KW-1185">Reference proteome</keyword>
<feature type="domain" description="Thioredoxin" evidence="8">
    <location>
        <begin position="129"/>
        <end position="235"/>
    </location>
</feature>
<evidence type="ECO:0000259" key="7">
    <source>
        <dbReference type="PROSITE" id="PS50076"/>
    </source>
</evidence>
<dbReference type="InterPro" id="IPR001623">
    <property type="entry name" value="DnaJ_domain"/>
</dbReference>
<keyword evidence="6" id="KW-1133">Transmembrane helix</keyword>
<dbReference type="Proteomes" id="UP001152798">
    <property type="component" value="Chromosome 6"/>
</dbReference>
<evidence type="ECO:0000256" key="3">
    <source>
        <dbReference type="ARBA" id="ARBA00023006"/>
    </source>
</evidence>
<evidence type="ECO:0000256" key="2">
    <source>
        <dbReference type="ARBA" id="ARBA00020921"/>
    </source>
</evidence>
<dbReference type="PANTHER" id="PTHR44303">
    <property type="entry name" value="DNAJ HOMOLOG SUBFAMILY C MEMBER 16"/>
    <property type="match status" value="1"/>
</dbReference>
<dbReference type="PROSITE" id="PS50076">
    <property type="entry name" value="DNAJ_2"/>
    <property type="match status" value="1"/>
</dbReference>
<dbReference type="InterPro" id="IPR036249">
    <property type="entry name" value="Thioredoxin-like_sf"/>
</dbReference>
<dbReference type="OrthoDB" id="10065037at2759"/>
<dbReference type="Gene3D" id="3.40.30.10">
    <property type="entry name" value="Glutaredoxin"/>
    <property type="match status" value="1"/>
</dbReference>
<dbReference type="GO" id="GO:0005789">
    <property type="term" value="C:endoplasmic reticulum membrane"/>
    <property type="evidence" value="ECO:0007669"/>
    <property type="project" value="UniProtKB-SubCell"/>
</dbReference>
<evidence type="ECO:0000259" key="8">
    <source>
        <dbReference type="PROSITE" id="PS51352"/>
    </source>
</evidence>
<comment type="function">
    <text evidence="4">Plays an important role in regulating the size of autophagosomes during the formation process.</text>
</comment>
<feature type="domain" description="J" evidence="7">
    <location>
        <begin position="23"/>
        <end position="87"/>
    </location>
</feature>
<dbReference type="SMART" id="SM00271">
    <property type="entry name" value="DnaJ"/>
    <property type="match status" value="1"/>
</dbReference>
<dbReference type="InterPro" id="IPR018253">
    <property type="entry name" value="DnaJ_domain_CS"/>
</dbReference>
<dbReference type="PROSITE" id="PS51352">
    <property type="entry name" value="THIOREDOXIN_2"/>
    <property type="match status" value="1"/>
</dbReference>
<organism evidence="9 10">
    <name type="scientific">Nezara viridula</name>
    <name type="common">Southern green stink bug</name>
    <name type="synonym">Cimex viridulus</name>
    <dbReference type="NCBI Taxonomy" id="85310"/>
    <lineage>
        <taxon>Eukaryota</taxon>
        <taxon>Metazoa</taxon>
        <taxon>Ecdysozoa</taxon>
        <taxon>Arthropoda</taxon>
        <taxon>Hexapoda</taxon>
        <taxon>Insecta</taxon>
        <taxon>Pterygota</taxon>
        <taxon>Neoptera</taxon>
        <taxon>Paraneoptera</taxon>
        <taxon>Hemiptera</taxon>
        <taxon>Heteroptera</taxon>
        <taxon>Panheteroptera</taxon>
        <taxon>Pentatomomorpha</taxon>
        <taxon>Pentatomoidea</taxon>
        <taxon>Pentatomidae</taxon>
        <taxon>Pentatominae</taxon>
        <taxon>Nezara</taxon>
    </lineage>
</organism>
<name>A0A9P0HN34_NEZVI</name>
<evidence type="ECO:0000256" key="6">
    <source>
        <dbReference type="SAM" id="Phobius"/>
    </source>
</evidence>
<dbReference type="SUPFAM" id="SSF52833">
    <property type="entry name" value="Thioredoxin-like"/>
    <property type="match status" value="1"/>
</dbReference>
<protein>
    <recommendedName>
        <fullName evidence="2">DnaJ homolog subfamily C member 16</fullName>
    </recommendedName>
    <alternativeName>
        <fullName evidence="5">Endoplasmic reticulum DNA J domain-containing protein 8</fullName>
    </alternativeName>
</protein>
<keyword evidence="6" id="KW-0472">Membrane</keyword>
<reference evidence="9" key="1">
    <citation type="submission" date="2022-01" db="EMBL/GenBank/DDBJ databases">
        <authorList>
            <person name="King R."/>
        </authorList>
    </citation>
    <scope>NUCLEOTIDE SEQUENCE</scope>
</reference>
<dbReference type="SUPFAM" id="SSF46565">
    <property type="entry name" value="Chaperone J-domain"/>
    <property type="match status" value="1"/>
</dbReference>
<dbReference type="Pfam" id="PF00085">
    <property type="entry name" value="Thioredoxin"/>
    <property type="match status" value="1"/>
</dbReference>